<gene>
    <name evidence="1" type="ORF">MICCA_2570021</name>
</gene>
<dbReference type="AlphaFoldDB" id="A0A822L9M3"/>
<sequence length="40" mass="4435">MVAQFISNVGVKTSLLARRDETPANIKQRSTTKILTIYAV</sequence>
<reference evidence="1 2" key="1">
    <citation type="submission" date="2012-04" db="EMBL/GenBank/DDBJ databases">
        <authorList>
            <person name="Genoscope - CEA"/>
        </authorList>
    </citation>
    <scope>NUCLEOTIDE SEQUENCE [LARGE SCALE GENOMIC DNA]</scope>
    <source>
        <strain evidence="1 2">9432</strain>
    </source>
</reference>
<evidence type="ECO:0000313" key="1">
    <source>
        <dbReference type="EMBL" id="CCH92842.1"/>
    </source>
</evidence>
<evidence type="ECO:0000313" key="2">
    <source>
        <dbReference type="Proteomes" id="UP000005806"/>
    </source>
</evidence>
<protein>
    <submittedName>
        <fullName evidence="1">Uncharacterized protein</fullName>
    </submittedName>
</protein>
<name>A0A822L9M3_MICAE</name>
<proteinExistence type="predicted"/>
<dbReference type="Proteomes" id="UP000005806">
    <property type="component" value="Unassembled WGS sequence"/>
</dbReference>
<dbReference type="EMBL" id="CAIH01000176">
    <property type="protein sequence ID" value="CCH92842.1"/>
    <property type="molecule type" value="Genomic_DNA"/>
</dbReference>
<accession>A0A822L9M3</accession>
<organism evidence="1 2">
    <name type="scientific">Microcystis aeruginosa PCC 9432</name>
    <dbReference type="NCBI Taxonomy" id="1160280"/>
    <lineage>
        <taxon>Bacteria</taxon>
        <taxon>Bacillati</taxon>
        <taxon>Cyanobacteriota</taxon>
        <taxon>Cyanophyceae</taxon>
        <taxon>Oscillatoriophycideae</taxon>
        <taxon>Chroococcales</taxon>
        <taxon>Microcystaceae</taxon>
        <taxon>Microcystis</taxon>
    </lineage>
</organism>
<comment type="caution">
    <text evidence="1">The sequence shown here is derived from an EMBL/GenBank/DDBJ whole genome shotgun (WGS) entry which is preliminary data.</text>
</comment>